<name>A0A6J8DID3_MYTCO</name>
<evidence type="ECO:0000313" key="3">
    <source>
        <dbReference type="EMBL" id="CAC5406904.1"/>
    </source>
</evidence>
<accession>A0A6J8DID3</accession>
<organism evidence="3 4">
    <name type="scientific">Mytilus coruscus</name>
    <name type="common">Sea mussel</name>
    <dbReference type="NCBI Taxonomy" id="42192"/>
    <lineage>
        <taxon>Eukaryota</taxon>
        <taxon>Metazoa</taxon>
        <taxon>Spiralia</taxon>
        <taxon>Lophotrochozoa</taxon>
        <taxon>Mollusca</taxon>
        <taxon>Bivalvia</taxon>
        <taxon>Autobranchia</taxon>
        <taxon>Pteriomorphia</taxon>
        <taxon>Mytilida</taxon>
        <taxon>Mytiloidea</taxon>
        <taxon>Mytilidae</taxon>
        <taxon>Mytilinae</taxon>
        <taxon>Mytilus</taxon>
    </lineage>
</organism>
<keyword evidence="1" id="KW-0677">Repeat</keyword>
<dbReference type="OrthoDB" id="6264893at2759"/>
<keyword evidence="4" id="KW-1185">Reference proteome</keyword>
<protein>
    <recommendedName>
        <fullName evidence="2">Fibulin C-terminal Ig-like domain-containing protein</fullName>
    </recommendedName>
</protein>
<evidence type="ECO:0000256" key="1">
    <source>
        <dbReference type="ARBA" id="ARBA00022737"/>
    </source>
</evidence>
<dbReference type="InterPro" id="IPR055088">
    <property type="entry name" value="Fibulin_C"/>
</dbReference>
<evidence type="ECO:0000313" key="4">
    <source>
        <dbReference type="Proteomes" id="UP000507470"/>
    </source>
</evidence>
<reference evidence="3 4" key="1">
    <citation type="submission" date="2020-06" db="EMBL/GenBank/DDBJ databases">
        <authorList>
            <person name="Li R."/>
            <person name="Bekaert M."/>
        </authorList>
    </citation>
    <scope>NUCLEOTIDE SEQUENCE [LARGE SCALE GENOMIC DNA]</scope>
    <source>
        <strain evidence="4">wild</strain>
    </source>
</reference>
<evidence type="ECO:0000259" key="2">
    <source>
        <dbReference type="Pfam" id="PF22914"/>
    </source>
</evidence>
<feature type="domain" description="Fibulin C-terminal Ig-like" evidence="2">
    <location>
        <begin position="56"/>
        <end position="154"/>
    </location>
</feature>
<dbReference type="EMBL" id="CACVKT020007264">
    <property type="protein sequence ID" value="CAC5406904.1"/>
    <property type="molecule type" value="Genomic_DNA"/>
</dbReference>
<proteinExistence type="predicted"/>
<gene>
    <name evidence="3" type="ORF">MCOR_40423</name>
</gene>
<sequence>MFKLFYENVLICEQQQNFKIEFFYKRGNLLAKDGVVCDRVPCDSNSQDCIYNKTKSVAWQFVALPSLPVLHDAVDVLNIKTNYAYLPTLFLTIIDGNDDKNFVAEANGDTAVLKLVKGVAGPREFKITVKLEYWNYFGTILISVHFIHVHVDISEWDYL</sequence>
<dbReference type="Proteomes" id="UP000507470">
    <property type="component" value="Unassembled WGS sequence"/>
</dbReference>
<dbReference type="AlphaFoldDB" id="A0A6J8DID3"/>
<dbReference type="Pfam" id="PF22914">
    <property type="entry name" value="Fibulin_C"/>
    <property type="match status" value="1"/>
</dbReference>